<dbReference type="GO" id="GO:0016757">
    <property type="term" value="F:glycosyltransferase activity"/>
    <property type="evidence" value="ECO:0007669"/>
    <property type="project" value="UniProtKB-KW"/>
</dbReference>
<dbReference type="InterPro" id="IPR029044">
    <property type="entry name" value="Nucleotide-diphossugar_trans"/>
</dbReference>
<keyword evidence="1" id="KW-0328">Glycosyltransferase</keyword>
<reference evidence="4" key="1">
    <citation type="submission" date="2021-10" db="EMBL/GenBank/DDBJ databases">
        <title>Anaerobic single-cell dispensing facilitates the cultivation of human gut bacteria.</title>
        <authorList>
            <person name="Afrizal A."/>
        </authorList>
    </citation>
    <scope>NUCLEOTIDE SEQUENCE</scope>
    <source>
        <strain evidence="4">CLA-AA-H215</strain>
    </source>
</reference>
<dbReference type="Gene3D" id="3.90.550.10">
    <property type="entry name" value="Spore Coat Polysaccharide Biosynthesis Protein SpsA, Chain A"/>
    <property type="match status" value="1"/>
</dbReference>
<dbReference type="RefSeq" id="WP_308452837.1">
    <property type="nucleotide sequence ID" value="NZ_JAJEQR010000008.1"/>
</dbReference>
<accession>A0AAE3E8Z9</accession>
<evidence type="ECO:0000313" key="5">
    <source>
        <dbReference type="Proteomes" id="UP001198182"/>
    </source>
</evidence>
<dbReference type="InterPro" id="IPR001173">
    <property type="entry name" value="Glyco_trans_2-like"/>
</dbReference>
<dbReference type="PANTHER" id="PTHR22916">
    <property type="entry name" value="GLYCOSYLTRANSFERASE"/>
    <property type="match status" value="1"/>
</dbReference>
<dbReference type="Pfam" id="PF00535">
    <property type="entry name" value="Glycos_transf_2"/>
    <property type="match status" value="1"/>
</dbReference>
<feature type="domain" description="Glycosyltransferase 2-like" evidence="3">
    <location>
        <begin position="4"/>
        <end position="124"/>
    </location>
</feature>
<comment type="caution">
    <text evidence="4">The sequence shown here is derived from an EMBL/GenBank/DDBJ whole genome shotgun (WGS) entry which is preliminary data.</text>
</comment>
<sequence>MKLSVIVTIYNREAVLRRCVDSILAQNMTDYEVILVDDGSRDGSRRIMETYERSHPERIRCLYRENGGVARARNAGLAAACGEYITYVDSDDWLPENVLGQLERKAEQTQADILLYDAWECMPDGSRRLFPPFYDTMRDTPEGSLPPSSYILARPCPWNQWTRRRLFAEVFGEEPAFPEGRIYEDLGTMPCLANAAERIFYVKIPTYCYYQSENSIMRQTEYREAFDDIFPMVMRLREYLDLGSSYRREVQYLFWEHLLISAGRRYMDCGRLDMAAEVADFMRLNYPGWENNAYLKRELFAKKLLGRLIQAKMWKTIQFLTKRKRTRN</sequence>
<keyword evidence="2" id="KW-0808">Transferase</keyword>
<evidence type="ECO:0000256" key="2">
    <source>
        <dbReference type="ARBA" id="ARBA00022679"/>
    </source>
</evidence>
<dbReference type="Proteomes" id="UP001198182">
    <property type="component" value="Unassembled WGS sequence"/>
</dbReference>
<dbReference type="CDD" id="cd00761">
    <property type="entry name" value="Glyco_tranf_GTA_type"/>
    <property type="match status" value="1"/>
</dbReference>
<organism evidence="4 5">
    <name type="scientific">Hominifimenecus microfluidus</name>
    <dbReference type="NCBI Taxonomy" id="2885348"/>
    <lineage>
        <taxon>Bacteria</taxon>
        <taxon>Bacillati</taxon>
        <taxon>Bacillota</taxon>
        <taxon>Clostridia</taxon>
        <taxon>Lachnospirales</taxon>
        <taxon>Lachnospiraceae</taxon>
        <taxon>Hominifimenecus</taxon>
    </lineage>
</organism>
<dbReference type="AlphaFoldDB" id="A0AAE3E8Z9"/>
<dbReference type="SUPFAM" id="SSF53448">
    <property type="entry name" value="Nucleotide-diphospho-sugar transferases"/>
    <property type="match status" value="1"/>
</dbReference>
<keyword evidence="5" id="KW-1185">Reference proteome</keyword>
<name>A0AAE3E8Z9_9FIRM</name>
<dbReference type="EMBL" id="JAJEQR010000008">
    <property type="protein sequence ID" value="MCC2230127.1"/>
    <property type="molecule type" value="Genomic_DNA"/>
</dbReference>
<proteinExistence type="predicted"/>
<evidence type="ECO:0000259" key="3">
    <source>
        <dbReference type="Pfam" id="PF00535"/>
    </source>
</evidence>
<gene>
    <name evidence="4" type="ORF">LKD81_03810</name>
</gene>
<evidence type="ECO:0000256" key="1">
    <source>
        <dbReference type="ARBA" id="ARBA00022676"/>
    </source>
</evidence>
<evidence type="ECO:0000313" key="4">
    <source>
        <dbReference type="EMBL" id="MCC2230127.1"/>
    </source>
</evidence>
<dbReference type="PANTHER" id="PTHR22916:SF51">
    <property type="entry name" value="GLYCOSYLTRANSFERASE EPSH-RELATED"/>
    <property type="match status" value="1"/>
</dbReference>
<protein>
    <submittedName>
        <fullName evidence="4">Glycosyltransferase family 2 protein</fullName>
    </submittedName>
</protein>